<dbReference type="EMBL" id="CAUYUJ010020492">
    <property type="protein sequence ID" value="CAK0898551.1"/>
    <property type="molecule type" value="Genomic_DNA"/>
</dbReference>
<sequence>MHVFSSTEQKLPSSSFDEYRSKGLTVHLDGDVLEAWSNFARADVLVMARSSFSHVPAFFNDKCVVYQPYWHLPLSHWVSSTANEKEPLDPEQLQKLRDCLARIHASVH</sequence>
<evidence type="ECO:0000313" key="1">
    <source>
        <dbReference type="EMBL" id="CAK0898551.1"/>
    </source>
</evidence>
<accession>A0ABN9XFU6</accession>
<protein>
    <submittedName>
        <fullName evidence="1">Uncharacterized protein</fullName>
    </submittedName>
</protein>
<keyword evidence="2" id="KW-1185">Reference proteome</keyword>
<proteinExistence type="predicted"/>
<organism evidence="1 2">
    <name type="scientific">Prorocentrum cordatum</name>
    <dbReference type="NCBI Taxonomy" id="2364126"/>
    <lineage>
        <taxon>Eukaryota</taxon>
        <taxon>Sar</taxon>
        <taxon>Alveolata</taxon>
        <taxon>Dinophyceae</taxon>
        <taxon>Prorocentrales</taxon>
        <taxon>Prorocentraceae</taxon>
        <taxon>Prorocentrum</taxon>
    </lineage>
</organism>
<comment type="caution">
    <text evidence="1">The sequence shown here is derived from an EMBL/GenBank/DDBJ whole genome shotgun (WGS) entry which is preliminary data.</text>
</comment>
<gene>
    <name evidence="1" type="ORF">PCOR1329_LOCUS76382</name>
</gene>
<name>A0ABN9XFU6_9DINO</name>
<evidence type="ECO:0000313" key="2">
    <source>
        <dbReference type="Proteomes" id="UP001189429"/>
    </source>
</evidence>
<dbReference type="Proteomes" id="UP001189429">
    <property type="component" value="Unassembled WGS sequence"/>
</dbReference>
<reference evidence="1" key="1">
    <citation type="submission" date="2023-10" db="EMBL/GenBank/DDBJ databases">
        <authorList>
            <person name="Chen Y."/>
            <person name="Shah S."/>
            <person name="Dougan E. K."/>
            <person name="Thang M."/>
            <person name="Chan C."/>
        </authorList>
    </citation>
    <scope>NUCLEOTIDE SEQUENCE [LARGE SCALE GENOMIC DNA]</scope>
</reference>